<dbReference type="GO" id="GO:0016747">
    <property type="term" value="F:acyltransferase activity, transferring groups other than amino-acyl groups"/>
    <property type="evidence" value="ECO:0007669"/>
    <property type="project" value="InterPro"/>
</dbReference>
<evidence type="ECO:0000259" key="1">
    <source>
        <dbReference type="PROSITE" id="PS51186"/>
    </source>
</evidence>
<dbReference type="AlphaFoldDB" id="A0A9Q3YKD6"/>
<dbReference type="PANTHER" id="PTHR43792:SF1">
    <property type="entry name" value="N-ACETYLTRANSFERASE DOMAIN-CONTAINING PROTEIN"/>
    <property type="match status" value="1"/>
</dbReference>
<protein>
    <submittedName>
        <fullName evidence="2">GNAT family N-acetyltransferase</fullName>
    </submittedName>
</protein>
<evidence type="ECO:0000313" key="2">
    <source>
        <dbReference type="EMBL" id="MCC3808361.1"/>
    </source>
</evidence>
<feature type="domain" description="N-acetyltransferase" evidence="1">
    <location>
        <begin position="4"/>
        <end position="158"/>
    </location>
</feature>
<dbReference type="InterPro" id="IPR016181">
    <property type="entry name" value="Acyl_CoA_acyltransferase"/>
</dbReference>
<evidence type="ECO:0000313" key="3">
    <source>
        <dbReference type="Proteomes" id="UP000726777"/>
    </source>
</evidence>
<name>A0A9Q3YKD6_VIBPH</name>
<dbReference type="PROSITE" id="PS51186">
    <property type="entry name" value="GNAT"/>
    <property type="match status" value="1"/>
</dbReference>
<sequence>MSKVILRKICEDDLVTFSKLLSDPQVMEFSEGFVATEYIDTWFESVASQYASSDSFGTFAIVLAETHEVIGYCSLLRSKYTELPEIGYRIFPSFWGRGLATEAARFIVRHAFEKCGLSIVYAQVDPSNLRSIGVLRKLGMSFSHEIKPDGYDYADQIWVLER</sequence>
<proteinExistence type="predicted"/>
<dbReference type="PANTHER" id="PTHR43792">
    <property type="entry name" value="GNAT FAMILY, PUTATIVE (AFU_ORTHOLOGUE AFUA_3G00765)-RELATED-RELATED"/>
    <property type="match status" value="1"/>
</dbReference>
<dbReference type="CDD" id="cd04301">
    <property type="entry name" value="NAT_SF"/>
    <property type="match status" value="1"/>
</dbReference>
<dbReference type="SUPFAM" id="SSF55729">
    <property type="entry name" value="Acyl-CoA N-acyltransferases (Nat)"/>
    <property type="match status" value="1"/>
</dbReference>
<dbReference type="Pfam" id="PF13302">
    <property type="entry name" value="Acetyltransf_3"/>
    <property type="match status" value="1"/>
</dbReference>
<dbReference type="EMBL" id="JACVHL010000048">
    <property type="protein sequence ID" value="MCC3808361.1"/>
    <property type="molecule type" value="Genomic_DNA"/>
</dbReference>
<dbReference type="InterPro" id="IPR051531">
    <property type="entry name" value="N-acetyltransferase"/>
</dbReference>
<dbReference type="Gene3D" id="3.40.630.30">
    <property type="match status" value="1"/>
</dbReference>
<organism evidence="2 3">
    <name type="scientific">Vibrio parahaemolyticus</name>
    <dbReference type="NCBI Taxonomy" id="670"/>
    <lineage>
        <taxon>Bacteria</taxon>
        <taxon>Pseudomonadati</taxon>
        <taxon>Pseudomonadota</taxon>
        <taxon>Gammaproteobacteria</taxon>
        <taxon>Vibrionales</taxon>
        <taxon>Vibrionaceae</taxon>
        <taxon>Vibrio</taxon>
    </lineage>
</organism>
<accession>A0A9Q3YKD6</accession>
<dbReference type="Proteomes" id="UP000726777">
    <property type="component" value="Unassembled WGS sequence"/>
</dbReference>
<reference evidence="2" key="1">
    <citation type="submission" date="2020-09" db="EMBL/GenBank/DDBJ databases">
        <title>Genome sequence of Vibrio parahaemolyticus isolates.</title>
        <authorList>
            <person name="Hammerl J.A."/>
            <person name="Strauch E."/>
        </authorList>
    </citation>
    <scope>NUCLEOTIDE SEQUENCE</scope>
    <source>
        <strain evidence="2">17-VB00146</strain>
    </source>
</reference>
<gene>
    <name evidence="2" type="ORF">IB292_25510</name>
</gene>
<comment type="caution">
    <text evidence="2">The sequence shown here is derived from an EMBL/GenBank/DDBJ whole genome shotgun (WGS) entry which is preliminary data.</text>
</comment>
<dbReference type="RefSeq" id="WP_176296518.1">
    <property type="nucleotide sequence ID" value="NZ_CP064041.1"/>
</dbReference>
<dbReference type="InterPro" id="IPR000182">
    <property type="entry name" value="GNAT_dom"/>
</dbReference>